<organism evidence="2">
    <name type="scientific">marine metagenome</name>
    <dbReference type="NCBI Taxonomy" id="408172"/>
    <lineage>
        <taxon>unclassified sequences</taxon>
        <taxon>metagenomes</taxon>
        <taxon>ecological metagenomes</taxon>
    </lineage>
</organism>
<accession>A0A381ZAE1</accession>
<evidence type="ECO:0000256" key="1">
    <source>
        <dbReference type="SAM" id="MobiDB-lite"/>
    </source>
</evidence>
<dbReference type="AlphaFoldDB" id="A0A381ZAE1"/>
<reference evidence="2" key="1">
    <citation type="submission" date="2018-05" db="EMBL/GenBank/DDBJ databases">
        <authorList>
            <person name="Lanie J.A."/>
            <person name="Ng W.-L."/>
            <person name="Kazmierczak K.M."/>
            <person name="Andrzejewski T.M."/>
            <person name="Davidsen T.M."/>
            <person name="Wayne K.J."/>
            <person name="Tettelin H."/>
            <person name="Glass J.I."/>
            <person name="Rusch D."/>
            <person name="Podicherti R."/>
            <person name="Tsui H.-C.T."/>
            <person name="Winkler M.E."/>
        </authorList>
    </citation>
    <scope>NUCLEOTIDE SEQUENCE</scope>
</reference>
<feature type="region of interest" description="Disordered" evidence="1">
    <location>
        <begin position="1"/>
        <end position="79"/>
    </location>
</feature>
<protein>
    <submittedName>
        <fullName evidence="2">Uncharacterized protein</fullName>
    </submittedName>
</protein>
<feature type="compositionally biased region" description="Pro residues" evidence="1">
    <location>
        <begin position="8"/>
        <end position="32"/>
    </location>
</feature>
<proteinExistence type="predicted"/>
<name>A0A381ZAE1_9ZZZZ</name>
<dbReference type="EMBL" id="UINC01020551">
    <property type="protein sequence ID" value="SVA86190.1"/>
    <property type="molecule type" value="Genomic_DNA"/>
</dbReference>
<feature type="compositionally biased region" description="Basic and acidic residues" evidence="1">
    <location>
        <begin position="33"/>
        <end position="42"/>
    </location>
</feature>
<evidence type="ECO:0000313" key="2">
    <source>
        <dbReference type="EMBL" id="SVA86190.1"/>
    </source>
</evidence>
<sequence length="79" mass="7970">MSLFPGGGAPPRPAPPPPPPPYVPPPPVIPPEPEGKKVDKLTARRRAGRRGATLTSPTGVSEGLGNVSRTTAGGSDKLG</sequence>
<gene>
    <name evidence="2" type="ORF">METZ01_LOCUS139044</name>
</gene>